<gene>
    <name evidence="8" type="ORF">EG68_00436</name>
</gene>
<evidence type="ECO:0000256" key="3">
    <source>
        <dbReference type="ARBA" id="ARBA00022574"/>
    </source>
</evidence>
<keyword evidence="5" id="KW-0677">Repeat</keyword>
<dbReference type="InterPro" id="IPR036322">
    <property type="entry name" value="WD40_repeat_dom_sf"/>
</dbReference>
<dbReference type="InterPro" id="IPR011047">
    <property type="entry name" value="Quinoprotein_ADH-like_sf"/>
</dbReference>
<proteinExistence type="inferred from homology"/>
<evidence type="ECO:0000256" key="2">
    <source>
        <dbReference type="ARBA" id="ARBA00022490"/>
    </source>
</evidence>
<protein>
    <recommendedName>
        <fullName evidence="7">tRNA (34-2'-O)-methyltransferase regulator WDR6</fullName>
    </recommendedName>
</protein>
<comment type="subcellular location">
    <subcellularLocation>
        <location evidence="1">Cytoplasm</location>
    </subcellularLocation>
</comment>
<keyword evidence="2" id="KW-0963">Cytoplasm</keyword>
<evidence type="ECO:0000256" key="7">
    <source>
        <dbReference type="ARBA" id="ARBA00040154"/>
    </source>
</evidence>
<comment type="caution">
    <text evidence="8">The sequence shown here is derived from an EMBL/GenBank/DDBJ whole genome shotgun (WGS) entry which is preliminary data.</text>
</comment>
<evidence type="ECO:0000256" key="6">
    <source>
        <dbReference type="ARBA" id="ARBA00038255"/>
    </source>
</evidence>
<dbReference type="PANTHER" id="PTHR14344">
    <property type="entry name" value="WD REPEAT PROTEIN"/>
    <property type="match status" value="1"/>
</dbReference>
<dbReference type="SMART" id="SM00320">
    <property type="entry name" value="WD40"/>
    <property type="match status" value="4"/>
</dbReference>
<dbReference type="GO" id="GO:0005737">
    <property type="term" value="C:cytoplasm"/>
    <property type="evidence" value="ECO:0007669"/>
    <property type="project" value="UniProtKB-SubCell"/>
</dbReference>
<reference evidence="8" key="1">
    <citation type="submission" date="2019-07" db="EMBL/GenBank/DDBJ databases">
        <title>Annotation for the trematode Paragonimus miyazaki's.</title>
        <authorList>
            <person name="Choi Y.-J."/>
        </authorList>
    </citation>
    <scope>NUCLEOTIDE SEQUENCE</scope>
    <source>
        <strain evidence="8">Japan</strain>
    </source>
</reference>
<dbReference type="InterPro" id="IPR015943">
    <property type="entry name" value="WD40/YVTN_repeat-like_dom_sf"/>
</dbReference>
<evidence type="ECO:0000313" key="8">
    <source>
        <dbReference type="EMBL" id="KAF7262352.1"/>
    </source>
</evidence>
<dbReference type="InterPro" id="IPR051973">
    <property type="entry name" value="tRNA_Anticodon_Mtase-Reg"/>
</dbReference>
<dbReference type="PANTHER" id="PTHR14344:SF3">
    <property type="entry name" value="WD REPEAT-CONTAINING PROTEIN 6"/>
    <property type="match status" value="1"/>
</dbReference>
<dbReference type="EMBL" id="JTDE01000093">
    <property type="protein sequence ID" value="KAF7262352.1"/>
    <property type="molecule type" value="Genomic_DNA"/>
</dbReference>
<name>A0A8S9Z621_9TREM</name>
<accession>A0A8S9Z621</accession>
<comment type="similarity">
    <text evidence="6">Belongs to the WD repeat WDR6 family.</text>
</comment>
<keyword evidence="9" id="KW-1185">Reference proteome</keyword>
<dbReference type="Gene3D" id="2.130.10.10">
    <property type="entry name" value="YVTN repeat-like/Quinoprotein amine dehydrogenase"/>
    <property type="match status" value="1"/>
</dbReference>
<sequence length="1381" mass="152387">MVFSLPAGLASVEYPGVQFLARCYSWYSSTISHSQSPLRYYCLRTTSKFGEPSTQPMILSSYKKTSTFFSSGLEWTDSNLMLVLNSVIVRWQQAPVTAVTFIRDTRILVGCGNRVHLYDVPTGAVLWTWTFLPFVVVHHIFPLPLLLSKLMVVAVGGSRFYAGLLMGSSLHDISELFIQYRSDNIVYCSAKRSENSVLFCFLSAHYETILVRVIMNDGHLVTFTEARTPSKSSLCYSGFVEYRWKTTFVDSVKFVGSTFGRIDIFRSKLDFSSEEPCLHNEFHVGVLTSQKGAIFSVDFHRVPSLKCLRLCSAAEDRSIAVWSQPLKMKHTDLESEFFGSWCLLYLLKGGGVDEEIIFDARIWKVGLTEHGLLAVGEDCRIVWYPWSAMHKRIVMSDLHRGHGVLSADAYFPDDDSKSVILATGGNDGAVYVQSWQMNGSDSLAISFELNMNNDSARSKMKPDCSSCVLTNDSSSAECSTRIPLKSDFPRCLFFGPDGRIFCLSDMGFILTPSITFDSFTDVRPFFRYAVSELLLGDRCGPSVTVNQSITPNSFVPSDARLWCQNVFRGYTVSGTNRSHSLAVIGDKQGQLGLFKFLRGAPYLVCTDLMQLGKKIMKIVSISDTSFLVGLQNGPAVFLTTYVPTDHLCLFGERSMHFTLPPGCTMRWANAACCPQITDTCGFKCSVMIIGTRDGGLYSYVFSSLSSPTCSQLQPSWTLETCHGRGGCTAITEVPYSDPPAILSCGRTQGEIRQWLVRSDGSLVLTSLVPNSNSLTWIERFLVTQRGNLFAFGFHSVDFKAFLLTSHNESDNSELTLSFEALNKLVRFQASCGGGNRYWDCWIPDLDGDSIGSSTQLVLVEHENNPGTFALQAVEHAPEQTCPSPTLASVNRGMVVVHTWQTAARKTCSLTSDLICLRPSLHGRDVNCCLLLSTASTDRSCSCESGDHDQTDGPVFYCFAGGEDTCLSSWALKLDHENLSEYRLFHPPEHHRGHMSSIRCLTMPIRSDCAKYACRFVGDYLLTGGGRGQLCLWSLGFGVSSSHSALRPGWLGFTRLRLAAPQAGKCSTISSEVSDNICPAYLSKQNSSSDLRIMSIVCVELDPHTLADVPLLLALAACSDGSLRLLIIQPPCSKHPKCPKFKELGTLEQLCHSTLQFLGSPACYLDMKLLSWTGSELCVLTTNTASLIECWSVHRFGAIGPLDITDSSWNAVRNWTLVSQPIAPYLMQTKPALNCIDAIHSKLPSPHIVTAVGADDGSVRVAMISCVTSLSPKWIATAICHYAAVIRLAIISHNATSDGSLELLSLSADQRIIHWRCVLETNTRVLYELYPLYRSILPGIGDPHALCVNITLDKQFGVYARRSKWALVAGTGTFLLQVEPRG</sequence>
<dbReference type="SUPFAM" id="SSF50978">
    <property type="entry name" value="WD40 repeat-like"/>
    <property type="match status" value="1"/>
</dbReference>
<dbReference type="OrthoDB" id="5594999at2759"/>
<evidence type="ECO:0000256" key="4">
    <source>
        <dbReference type="ARBA" id="ARBA00022694"/>
    </source>
</evidence>
<organism evidence="8 9">
    <name type="scientific">Paragonimus skrjabini miyazakii</name>
    <dbReference type="NCBI Taxonomy" id="59628"/>
    <lineage>
        <taxon>Eukaryota</taxon>
        <taxon>Metazoa</taxon>
        <taxon>Spiralia</taxon>
        <taxon>Lophotrochozoa</taxon>
        <taxon>Platyhelminthes</taxon>
        <taxon>Trematoda</taxon>
        <taxon>Digenea</taxon>
        <taxon>Plagiorchiida</taxon>
        <taxon>Troglotremata</taxon>
        <taxon>Troglotrematidae</taxon>
        <taxon>Paragonimus</taxon>
    </lineage>
</organism>
<evidence type="ECO:0000256" key="5">
    <source>
        <dbReference type="ARBA" id="ARBA00022737"/>
    </source>
</evidence>
<dbReference type="InterPro" id="IPR001680">
    <property type="entry name" value="WD40_rpt"/>
</dbReference>
<evidence type="ECO:0000313" key="9">
    <source>
        <dbReference type="Proteomes" id="UP000822476"/>
    </source>
</evidence>
<keyword evidence="3" id="KW-0853">WD repeat</keyword>
<dbReference type="GO" id="GO:0030488">
    <property type="term" value="P:tRNA methylation"/>
    <property type="evidence" value="ECO:0007669"/>
    <property type="project" value="TreeGrafter"/>
</dbReference>
<dbReference type="SUPFAM" id="SSF50998">
    <property type="entry name" value="Quinoprotein alcohol dehydrogenase-like"/>
    <property type="match status" value="1"/>
</dbReference>
<evidence type="ECO:0000256" key="1">
    <source>
        <dbReference type="ARBA" id="ARBA00004496"/>
    </source>
</evidence>
<keyword evidence="4" id="KW-0819">tRNA processing</keyword>
<dbReference type="Proteomes" id="UP000822476">
    <property type="component" value="Unassembled WGS sequence"/>
</dbReference>